<name>A0A1M6UED4_9GAMM</name>
<organism evidence="1 2">
    <name type="scientific">Marinobacter antarcticus</name>
    <dbReference type="NCBI Taxonomy" id="564117"/>
    <lineage>
        <taxon>Bacteria</taxon>
        <taxon>Pseudomonadati</taxon>
        <taxon>Pseudomonadota</taxon>
        <taxon>Gammaproteobacteria</taxon>
        <taxon>Pseudomonadales</taxon>
        <taxon>Marinobacteraceae</taxon>
        <taxon>Marinobacter</taxon>
    </lineage>
</organism>
<proteinExistence type="predicted"/>
<dbReference type="Proteomes" id="UP000184497">
    <property type="component" value="Unassembled WGS sequence"/>
</dbReference>
<accession>A0A1M6UED4</accession>
<sequence>MAFANKNRDRKADLRKLIFATPAKVGNADRKKWEEEIEQEHGVELHVIEREEIIALMQMPGYASLLASALYLKRDIDPPTEVVVAKAKRAADIFMTRTSKSVRREFVSQMKWLITKRVRYWTILSLLTLKLGLLRKMTSTGLLGEAAHPSRHTHSFCVSLCHPN</sequence>
<reference evidence="2" key="1">
    <citation type="submission" date="2016-11" db="EMBL/GenBank/DDBJ databases">
        <authorList>
            <person name="Varghese N."/>
            <person name="Submissions S."/>
        </authorList>
    </citation>
    <scope>NUCLEOTIDE SEQUENCE [LARGE SCALE GENOMIC DNA]</scope>
    <source>
        <strain evidence="2">CGMCC 1.10835</strain>
    </source>
</reference>
<dbReference type="RefSeq" id="WP_175547583.1">
    <property type="nucleotide sequence ID" value="NZ_FRAQ01000002.1"/>
</dbReference>
<dbReference type="AlphaFoldDB" id="A0A1M6UED4"/>
<protein>
    <submittedName>
        <fullName evidence="1">Uncharacterized protein</fullName>
    </submittedName>
</protein>
<evidence type="ECO:0000313" key="2">
    <source>
        <dbReference type="Proteomes" id="UP000184497"/>
    </source>
</evidence>
<keyword evidence="2" id="KW-1185">Reference proteome</keyword>
<evidence type="ECO:0000313" key="1">
    <source>
        <dbReference type="EMBL" id="SHK67612.1"/>
    </source>
</evidence>
<gene>
    <name evidence="1" type="ORF">SAMN05216369_2781</name>
</gene>
<dbReference type="EMBL" id="FRAQ01000002">
    <property type="protein sequence ID" value="SHK67612.1"/>
    <property type="molecule type" value="Genomic_DNA"/>
</dbReference>